<feature type="transmembrane region" description="Helical" evidence="9">
    <location>
        <begin position="12"/>
        <end position="32"/>
    </location>
</feature>
<reference evidence="10 11" key="1">
    <citation type="submission" date="2017-07" db="EMBL/GenBank/DDBJ databases">
        <authorList>
            <person name="Talla V."/>
            <person name="Backstrom N."/>
        </authorList>
    </citation>
    <scope>NUCLEOTIDE SEQUENCE [LARGE SCALE GENOMIC DNA]</scope>
</reference>
<feature type="transmembrane region" description="Helical" evidence="9">
    <location>
        <begin position="303"/>
        <end position="326"/>
    </location>
</feature>
<gene>
    <name evidence="10" type="ORF">LSINAPIS_LOCUS3547</name>
</gene>
<evidence type="ECO:0000256" key="9">
    <source>
        <dbReference type="SAM" id="Phobius"/>
    </source>
</evidence>
<evidence type="ECO:0000313" key="10">
    <source>
        <dbReference type="EMBL" id="VVC90689.1"/>
    </source>
</evidence>
<dbReference type="GO" id="GO:0005886">
    <property type="term" value="C:plasma membrane"/>
    <property type="evidence" value="ECO:0007669"/>
    <property type="project" value="TreeGrafter"/>
</dbReference>
<dbReference type="InterPro" id="IPR000175">
    <property type="entry name" value="Na/ntran_symport"/>
</dbReference>
<keyword evidence="7 9" id="KW-0472">Membrane</keyword>
<dbReference type="AlphaFoldDB" id="A0A5E4PZJ0"/>
<keyword evidence="5" id="KW-0769">Symport</keyword>
<evidence type="ECO:0000256" key="7">
    <source>
        <dbReference type="ARBA" id="ARBA00023136"/>
    </source>
</evidence>
<evidence type="ECO:0000256" key="1">
    <source>
        <dbReference type="ARBA" id="ARBA00004141"/>
    </source>
</evidence>
<dbReference type="GO" id="GO:0015375">
    <property type="term" value="F:glycine:sodium symporter activity"/>
    <property type="evidence" value="ECO:0007669"/>
    <property type="project" value="TreeGrafter"/>
</dbReference>
<feature type="transmembrane region" description="Helical" evidence="9">
    <location>
        <begin position="44"/>
        <end position="66"/>
    </location>
</feature>
<sequence>MYKLKVLVKWPLIQAHLCTLAIAFSYNSTWFIPRDSFRYGALTYGLLLSVAMLLLALPVMLLQLAVGQLSQQDAVAVWRAIPFFKGVGYLRLLISFVVSLYSIIDMAMSGVLSFYTISNSIPFSECKHNVSNEDQEMEVIYNATTCFRLYYPVKSMKRIFYVLGPTLLVLCIVIICNIGNRSGYNKFIVPTDWSHFLRPNIWHSAIAQAFLSTQIAGGYLISAGDAVYSKVDVVTTFIIGATNIFSTWFCLIFWYSLADSQNDSDPFAMIVHTYNLTVERELNIVSLLFPLYDRLRRFHVRKWQFISVGVSVVGATLSLVVLAFHLSLVTLQDFIVPFLKIRSSFRPSRHWGPRDPITHYYWRARRDEAEHNAPRTRYYRRKLGQFSGTSSFGSVSRIEDVKAIRDVKTRSNSDDWLYSYRKNYLTEMFNIHYAIKRRSKSLDWAILTASSQKKGYEVHKNTDSSNTTPTHSMIVVEENVLVEAVKK</sequence>
<comment type="similarity">
    <text evidence="2">Belongs to the sodium:neurotransmitter symporter (SNF) (TC 2.A.22) family.</text>
</comment>
<feature type="transmembrane region" description="Helical" evidence="9">
    <location>
        <begin position="159"/>
        <end position="180"/>
    </location>
</feature>
<evidence type="ECO:0000256" key="2">
    <source>
        <dbReference type="ARBA" id="ARBA00006459"/>
    </source>
</evidence>
<keyword evidence="3" id="KW-0813">Transport</keyword>
<keyword evidence="6 9" id="KW-1133">Transmembrane helix</keyword>
<comment type="subcellular location">
    <subcellularLocation>
        <location evidence="1">Membrane</location>
        <topology evidence="1">Multi-pass membrane protein</topology>
    </subcellularLocation>
</comment>
<organism evidence="10 11">
    <name type="scientific">Leptidea sinapis</name>
    <dbReference type="NCBI Taxonomy" id="189913"/>
    <lineage>
        <taxon>Eukaryota</taxon>
        <taxon>Metazoa</taxon>
        <taxon>Ecdysozoa</taxon>
        <taxon>Arthropoda</taxon>
        <taxon>Hexapoda</taxon>
        <taxon>Insecta</taxon>
        <taxon>Pterygota</taxon>
        <taxon>Neoptera</taxon>
        <taxon>Endopterygota</taxon>
        <taxon>Lepidoptera</taxon>
        <taxon>Glossata</taxon>
        <taxon>Ditrysia</taxon>
        <taxon>Papilionoidea</taxon>
        <taxon>Pieridae</taxon>
        <taxon>Dismorphiinae</taxon>
        <taxon>Leptidea</taxon>
    </lineage>
</organism>
<dbReference type="GO" id="GO:0046872">
    <property type="term" value="F:metal ion binding"/>
    <property type="evidence" value="ECO:0007669"/>
    <property type="project" value="UniProtKB-KW"/>
</dbReference>
<evidence type="ECO:0000256" key="5">
    <source>
        <dbReference type="ARBA" id="ARBA00022847"/>
    </source>
</evidence>
<proteinExistence type="inferred from homology"/>
<evidence type="ECO:0000256" key="8">
    <source>
        <dbReference type="PIRSR" id="PIRSR600175-1"/>
    </source>
</evidence>
<evidence type="ECO:0000256" key="4">
    <source>
        <dbReference type="ARBA" id="ARBA00022692"/>
    </source>
</evidence>
<dbReference type="SUPFAM" id="SSF161070">
    <property type="entry name" value="SNF-like"/>
    <property type="match status" value="1"/>
</dbReference>
<feature type="binding site" evidence="8">
    <location>
        <position position="23"/>
    </location>
    <ligand>
        <name>Na(+)</name>
        <dbReference type="ChEBI" id="CHEBI:29101"/>
        <label>1</label>
    </ligand>
</feature>
<protein>
    <submittedName>
        <fullName evidence="10">Uncharacterized protein</fullName>
    </submittedName>
</protein>
<keyword evidence="4 9" id="KW-0812">Transmembrane</keyword>
<dbReference type="PANTHER" id="PTHR11616:SF240">
    <property type="entry name" value="BLOATED TUBULES, ISOFORM B-RELATED"/>
    <property type="match status" value="1"/>
</dbReference>
<keyword evidence="8" id="KW-0479">Metal-binding</keyword>
<dbReference type="Pfam" id="PF00209">
    <property type="entry name" value="SNF"/>
    <property type="match status" value="1"/>
</dbReference>
<name>A0A5E4PZJ0_9NEOP</name>
<feature type="transmembrane region" description="Helical" evidence="9">
    <location>
        <begin position="233"/>
        <end position="255"/>
    </location>
</feature>
<feature type="transmembrane region" description="Helical" evidence="9">
    <location>
        <begin position="200"/>
        <end position="221"/>
    </location>
</feature>
<dbReference type="PANTHER" id="PTHR11616">
    <property type="entry name" value="SODIUM/CHLORIDE DEPENDENT TRANSPORTER"/>
    <property type="match status" value="1"/>
</dbReference>
<keyword evidence="8" id="KW-0915">Sodium</keyword>
<evidence type="ECO:0000313" key="11">
    <source>
        <dbReference type="Proteomes" id="UP000324832"/>
    </source>
</evidence>
<accession>A0A5E4PZJ0</accession>
<dbReference type="InterPro" id="IPR037272">
    <property type="entry name" value="SNS_sf"/>
</dbReference>
<dbReference type="Proteomes" id="UP000324832">
    <property type="component" value="Unassembled WGS sequence"/>
</dbReference>
<dbReference type="PROSITE" id="PS50267">
    <property type="entry name" value="NA_NEUROTRAN_SYMP_3"/>
    <property type="match status" value="1"/>
</dbReference>
<evidence type="ECO:0000256" key="3">
    <source>
        <dbReference type="ARBA" id="ARBA00022448"/>
    </source>
</evidence>
<evidence type="ECO:0000256" key="6">
    <source>
        <dbReference type="ARBA" id="ARBA00022989"/>
    </source>
</evidence>
<dbReference type="EMBL" id="FZQP02000848">
    <property type="protein sequence ID" value="VVC90689.1"/>
    <property type="molecule type" value="Genomic_DNA"/>
</dbReference>
<feature type="transmembrane region" description="Helical" evidence="9">
    <location>
        <begin position="86"/>
        <end position="104"/>
    </location>
</feature>
<keyword evidence="11" id="KW-1185">Reference proteome</keyword>